<evidence type="ECO:0000313" key="2">
    <source>
        <dbReference type="Proteomes" id="UP000291659"/>
    </source>
</evidence>
<proteinExistence type="predicted"/>
<organism evidence="1 2">
    <name type="scientific">Rhizobium ruizarguesonis</name>
    <dbReference type="NCBI Taxonomy" id="2081791"/>
    <lineage>
        <taxon>Bacteria</taxon>
        <taxon>Pseudomonadati</taxon>
        <taxon>Pseudomonadota</taxon>
        <taxon>Alphaproteobacteria</taxon>
        <taxon>Hyphomicrobiales</taxon>
        <taxon>Rhizobiaceae</taxon>
        <taxon>Rhizobium/Agrobacterium group</taxon>
        <taxon>Rhizobium</taxon>
    </lineage>
</organism>
<name>A0ABY1X5D4_9HYPH</name>
<keyword evidence="2" id="KW-1185">Reference proteome</keyword>
<accession>A0ABY1X5D4</accession>
<dbReference type="EMBL" id="SIOX01000001">
    <property type="protein sequence ID" value="TAX80432.1"/>
    <property type="molecule type" value="Genomic_DNA"/>
</dbReference>
<dbReference type="Proteomes" id="UP000291659">
    <property type="component" value="Unassembled WGS sequence"/>
</dbReference>
<protein>
    <submittedName>
        <fullName evidence="1">Uncharacterized protein</fullName>
    </submittedName>
</protein>
<comment type="caution">
    <text evidence="1">The sequence shown here is derived from an EMBL/GenBank/DDBJ whole genome shotgun (WGS) entry which is preliminary data.</text>
</comment>
<gene>
    <name evidence="1" type="ORF">ELH98_04825</name>
</gene>
<sequence>MNKGDHWFWSPLPASRPRAGGVHLLIEGMTDRHSQHCRLAGCDTTSLCLWKPKPFGPPIRAAGMAFWSSSVAKDRFAMDEQALKL</sequence>
<evidence type="ECO:0000313" key="1">
    <source>
        <dbReference type="EMBL" id="TAX80432.1"/>
    </source>
</evidence>
<reference evidence="1 2" key="1">
    <citation type="submission" date="2019-02" db="EMBL/GenBank/DDBJ databases">
        <title>The genomic architecture of introgression among sibling species of bacteria.</title>
        <authorList>
            <person name="Cavassim M.I.A."/>
            <person name="Moeskjaer S."/>
            <person name="Moslemi C."/>
            <person name="Fields B."/>
            <person name="Bachmann A."/>
            <person name="Vilhjalmsson B."/>
            <person name="Schierup M.H."/>
            <person name="Young J.P.W."/>
            <person name="Andersen S.U."/>
        </authorList>
    </citation>
    <scope>NUCLEOTIDE SEQUENCE [LARGE SCALE GENOMIC DNA]</scope>
    <source>
        <strain evidence="1 2">SM141A</strain>
    </source>
</reference>